<feature type="region of interest" description="Disordered" evidence="1">
    <location>
        <begin position="35"/>
        <end position="65"/>
    </location>
</feature>
<dbReference type="Gramene" id="LPERR05G19090.2">
    <property type="protein sequence ID" value="LPERR05G19090.2"/>
    <property type="gene ID" value="LPERR05G19090"/>
</dbReference>
<accession>A0A0D9WIT6</accession>
<dbReference type="EnsemblPlants" id="LPERR05G19090.2">
    <property type="protein sequence ID" value="LPERR05G19090.2"/>
    <property type="gene ID" value="LPERR05G19090"/>
</dbReference>
<feature type="compositionally biased region" description="Polar residues" evidence="1">
    <location>
        <begin position="35"/>
        <end position="58"/>
    </location>
</feature>
<organism evidence="2 3">
    <name type="scientific">Leersia perrieri</name>
    <dbReference type="NCBI Taxonomy" id="77586"/>
    <lineage>
        <taxon>Eukaryota</taxon>
        <taxon>Viridiplantae</taxon>
        <taxon>Streptophyta</taxon>
        <taxon>Embryophyta</taxon>
        <taxon>Tracheophyta</taxon>
        <taxon>Spermatophyta</taxon>
        <taxon>Magnoliopsida</taxon>
        <taxon>Liliopsida</taxon>
        <taxon>Poales</taxon>
        <taxon>Poaceae</taxon>
        <taxon>BOP clade</taxon>
        <taxon>Oryzoideae</taxon>
        <taxon>Oryzeae</taxon>
        <taxon>Oryzinae</taxon>
        <taxon>Leersia</taxon>
    </lineage>
</organism>
<evidence type="ECO:0000256" key="1">
    <source>
        <dbReference type="SAM" id="MobiDB-lite"/>
    </source>
</evidence>
<reference evidence="2" key="3">
    <citation type="submission" date="2015-04" db="UniProtKB">
        <authorList>
            <consortium name="EnsemblPlants"/>
        </authorList>
    </citation>
    <scope>IDENTIFICATION</scope>
</reference>
<sequence length="65" mass="7054">MEAGEEKAVISFSVHRHHSASCAYGLWSRSSAIPDSTLPARSTPSTTNEHQSPETTSRVGLCRHC</sequence>
<reference evidence="3" key="2">
    <citation type="submission" date="2013-12" db="EMBL/GenBank/DDBJ databases">
        <authorList>
            <person name="Yu Y."/>
            <person name="Lee S."/>
            <person name="de Baynast K."/>
            <person name="Wissotski M."/>
            <person name="Liu L."/>
            <person name="Talag J."/>
            <person name="Goicoechea J."/>
            <person name="Angelova A."/>
            <person name="Jetty R."/>
            <person name="Kudrna D."/>
            <person name="Golser W."/>
            <person name="Rivera L."/>
            <person name="Zhang J."/>
            <person name="Wing R."/>
        </authorList>
    </citation>
    <scope>NUCLEOTIDE SEQUENCE</scope>
</reference>
<keyword evidence="3" id="KW-1185">Reference proteome</keyword>
<dbReference type="AlphaFoldDB" id="A0A0D9WIT6"/>
<proteinExistence type="predicted"/>
<dbReference type="Proteomes" id="UP000032180">
    <property type="component" value="Chromosome 5"/>
</dbReference>
<evidence type="ECO:0000313" key="3">
    <source>
        <dbReference type="Proteomes" id="UP000032180"/>
    </source>
</evidence>
<evidence type="ECO:0000313" key="2">
    <source>
        <dbReference type="EnsemblPlants" id="LPERR05G19090.2"/>
    </source>
</evidence>
<protein>
    <submittedName>
        <fullName evidence="2">Uncharacterized protein</fullName>
    </submittedName>
</protein>
<name>A0A0D9WIT6_9ORYZ</name>
<reference evidence="2 3" key="1">
    <citation type="submission" date="2012-08" db="EMBL/GenBank/DDBJ databases">
        <title>Oryza genome evolution.</title>
        <authorList>
            <person name="Wing R.A."/>
        </authorList>
    </citation>
    <scope>NUCLEOTIDE SEQUENCE</scope>
</reference>